<comment type="caution">
    <text evidence="2">The sequence shown here is derived from an EMBL/GenBank/DDBJ whole genome shotgun (WGS) entry which is preliminary data.</text>
</comment>
<reference evidence="2 3" key="1">
    <citation type="journal article" date="2019" name="Nat. Ecol. Evol.">
        <title>Megaphylogeny resolves global patterns of mushroom evolution.</title>
        <authorList>
            <person name="Varga T."/>
            <person name="Krizsan K."/>
            <person name="Foldi C."/>
            <person name="Dima B."/>
            <person name="Sanchez-Garcia M."/>
            <person name="Sanchez-Ramirez S."/>
            <person name="Szollosi G.J."/>
            <person name="Szarkandi J.G."/>
            <person name="Papp V."/>
            <person name="Albert L."/>
            <person name="Andreopoulos W."/>
            <person name="Angelini C."/>
            <person name="Antonin V."/>
            <person name="Barry K.W."/>
            <person name="Bougher N.L."/>
            <person name="Buchanan P."/>
            <person name="Buyck B."/>
            <person name="Bense V."/>
            <person name="Catcheside P."/>
            <person name="Chovatia M."/>
            <person name="Cooper J."/>
            <person name="Damon W."/>
            <person name="Desjardin D."/>
            <person name="Finy P."/>
            <person name="Geml J."/>
            <person name="Haridas S."/>
            <person name="Hughes K."/>
            <person name="Justo A."/>
            <person name="Karasinski D."/>
            <person name="Kautmanova I."/>
            <person name="Kiss B."/>
            <person name="Kocsube S."/>
            <person name="Kotiranta H."/>
            <person name="LaButti K.M."/>
            <person name="Lechner B.E."/>
            <person name="Liimatainen K."/>
            <person name="Lipzen A."/>
            <person name="Lukacs Z."/>
            <person name="Mihaltcheva S."/>
            <person name="Morgado L.N."/>
            <person name="Niskanen T."/>
            <person name="Noordeloos M.E."/>
            <person name="Ohm R.A."/>
            <person name="Ortiz-Santana B."/>
            <person name="Ovrebo C."/>
            <person name="Racz N."/>
            <person name="Riley R."/>
            <person name="Savchenko A."/>
            <person name="Shiryaev A."/>
            <person name="Soop K."/>
            <person name="Spirin V."/>
            <person name="Szebenyi C."/>
            <person name="Tomsovsky M."/>
            <person name="Tulloss R.E."/>
            <person name="Uehling J."/>
            <person name="Grigoriev I.V."/>
            <person name="Vagvolgyi C."/>
            <person name="Papp T."/>
            <person name="Martin F.M."/>
            <person name="Miettinen O."/>
            <person name="Hibbett D.S."/>
            <person name="Nagy L.G."/>
        </authorList>
    </citation>
    <scope>NUCLEOTIDE SEQUENCE [LARGE SCALE GENOMIC DNA]</scope>
    <source>
        <strain evidence="2 3">FP101781</strain>
    </source>
</reference>
<accession>A0A4Y7TMS5</accession>
<dbReference type="InterPro" id="IPR021848">
    <property type="entry name" value="HODM_asu-like"/>
</dbReference>
<dbReference type="EMBL" id="QPFP01000007">
    <property type="protein sequence ID" value="TEB35480.1"/>
    <property type="molecule type" value="Genomic_DNA"/>
</dbReference>
<gene>
    <name evidence="2" type="ORF">FA13DRAFT_1728287</name>
</gene>
<dbReference type="Proteomes" id="UP000298030">
    <property type="component" value="Unassembled WGS sequence"/>
</dbReference>
<evidence type="ECO:0000313" key="3">
    <source>
        <dbReference type="Proteomes" id="UP000298030"/>
    </source>
</evidence>
<dbReference type="Pfam" id="PF11927">
    <property type="entry name" value="HODM_asu-like"/>
    <property type="match status" value="1"/>
</dbReference>
<sequence length="217" mass="23769">MVLFRALNNVDDNVIALMLSAGQVTDEEYAGFWRMEDKIGLPLEQIHISGDIAKSLQGSMARFFRRLALDKPVVRSNYFLQALGEEGQRDGVDPEELAWGTTSNGPEDEFGGHAHQGDSDKRDVPVERVLMRTERQTLRRLGVSGAVAFTIRTIHGAGGGAGGGGSPAARPAQWARGLPEVQHYKGGAWEQVADRIQQESKQMQAVMGVIGWRRSLT</sequence>
<dbReference type="OrthoDB" id="497541at2759"/>
<feature type="region of interest" description="Disordered" evidence="1">
    <location>
        <begin position="87"/>
        <end position="122"/>
    </location>
</feature>
<protein>
    <submittedName>
        <fullName evidence="2">Uncharacterized protein</fullName>
    </submittedName>
</protein>
<name>A0A4Y7TMS5_COPMI</name>
<feature type="compositionally biased region" description="Basic and acidic residues" evidence="1">
    <location>
        <begin position="110"/>
        <end position="122"/>
    </location>
</feature>
<dbReference type="AlphaFoldDB" id="A0A4Y7TMS5"/>
<keyword evidence="3" id="KW-1185">Reference proteome</keyword>
<evidence type="ECO:0000313" key="2">
    <source>
        <dbReference type="EMBL" id="TEB35480.1"/>
    </source>
</evidence>
<dbReference type="STRING" id="71717.A0A4Y7TMS5"/>
<organism evidence="2 3">
    <name type="scientific">Coprinellus micaceus</name>
    <name type="common">Glistening ink-cap mushroom</name>
    <name type="synonym">Coprinus micaceus</name>
    <dbReference type="NCBI Taxonomy" id="71717"/>
    <lineage>
        <taxon>Eukaryota</taxon>
        <taxon>Fungi</taxon>
        <taxon>Dikarya</taxon>
        <taxon>Basidiomycota</taxon>
        <taxon>Agaricomycotina</taxon>
        <taxon>Agaricomycetes</taxon>
        <taxon>Agaricomycetidae</taxon>
        <taxon>Agaricales</taxon>
        <taxon>Agaricineae</taxon>
        <taxon>Psathyrellaceae</taxon>
        <taxon>Coprinellus</taxon>
    </lineage>
</organism>
<proteinExistence type="predicted"/>
<evidence type="ECO:0000256" key="1">
    <source>
        <dbReference type="SAM" id="MobiDB-lite"/>
    </source>
</evidence>